<proteinExistence type="inferred from homology"/>
<comment type="subcellular location">
    <subcellularLocation>
        <location evidence="1">Nucleus</location>
        <location evidence="1">Nucleolus</location>
    </subcellularLocation>
</comment>
<dbReference type="AlphaFoldDB" id="A0A8K0WV76"/>
<dbReference type="OrthoDB" id="532500at2759"/>
<dbReference type="Proteomes" id="UP000813444">
    <property type="component" value="Unassembled WGS sequence"/>
</dbReference>
<evidence type="ECO:0000256" key="1">
    <source>
        <dbReference type="ARBA" id="ARBA00004604"/>
    </source>
</evidence>
<dbReference type="GO" id="GO:0003677">
    <property type="term" value="F:DNA binding"/>
    <property type="evidence" value="ECO:0007669"/>
    <property type="project" value="InterPro"/>
</dbReference>
<dbReference type="EMBL" id="JAGPNK010000002">
    <property type="protein sequence ID" value="KAH7326400.1"/>
    <property type="molecule type" value="Genomic_DNA"/>
</dbReference>
<evidence type="ECO:0000256" key="2">
    <source>
        <dbReference type="ARBA" id="ARBA00009430"/>
    </source>
</evidence>
<evidence type="ECO:0000313" key="8">
    <source>
        <dbReference type="Proteomes" id="UP000813444"/>
    </source>
</evidence>
<dbReference type="GO" id="GO:0005730">
    <property type="term" value="C:nucleolus"/>
    <property type="evidence" value="ECO:0007669"/>
    <property type="project" value="UniProtKB-SubCell"/>
</dbReference>
<accession>A0A8K0WV76</accession>
<sequence length="436" mass="48762">MAPDSTKKRKRDGESAAAKPKKKVVVNAPASTTTVSSLLQPKTCPPVIATTAGIQLPDGLTFHSYQRKSDAKKKSGLSINKPLLLHSAEHRTLDYTAKEEDANHLNHFLGVYDPKTGKMEVIQAKKMVVRGTVRAKQASAASMGEKTAKQTMMERRTDLGQTFGTKKAKKAIQDNVMNALSPVKKSGDNTPMKVDDATRAMLDAVGEVTSTMATREELQAVVDEAKPVPKANLDAEEIQDVYDPEAIIGANVLSLVPVREWQEKVRQGENVQLPSRYVAARLNNVASNESDNTRLRVLRYLLFVILFYRISKPGRQRGMRQVPTREKLKEQLSPAPEAVIESIRRKFSDAGQMRKFHIDLLLTHCCAFACIVDNFDVDTQQLRDDLRLDQKTMNQYFYEIGARVRTSKKQEGAVTMARLALPLEFPKQRHIAPRRK</sequence>
<evidence type="ECO:0000256" key="4">
    <source>
        <dbReference type="ARBA" id="ARBA00023163"/>
    </source>
</evidence>
<evidence type="ECO:0000256" key="5">
    <source>
        <dbReference type="ARBA" id="ARBA00023242"/>
    </source>
</evidence>
<name>A0A8K0WV76_9HYPO</name>
<feature type="region of interest" description="Disordered" evidence="6">
    <location>
        <begin position="1"/>
        <end position="25"/>
    </location>
</feature>
<gene>
    <name evidence="7" type="ORF">B0I35DRAFT_405650</name>
</gene>
<protein>
    <submittedName>
        <fullName evidence="7">RNA polymerase I associated factor, A49-like protein</fullName>
    </submittedName>
</protein>
<dbReference type="PANTHER" id="PTHR14440">
    <property type="entry name" value="DNA-DIRECTED RNA POLYMERASE I SUBUNIT RPA49"/>
    <property type="match status" value="1"/>
</dbReference>
<comment type="caution">
    <text evidence="7">The sequence shown here is derived from an EMBL/GenBank/DDBJ whole genome shotgun (WGS) entry which is preliminary data.</text>
</comment>
<dbReference type="GO" id="GO:0000428">
    <property type="term" value="C:DNA-directed RNA polymerase complex"/>
    <property type="evidence" value="ECO:0007669"/>
    <property type="project" value="UniProtKB-KW"/>
</dbReference>
<keyword evidence="3" id="KW-0240">DNA-directed RNA polymerase</keyword>
<keyword evidence="8" id="KW-1185">Reference proteome</keyword>
<evidence type="ECO:0000256" key="3">
    <source>
        <dbReference type="ARBA" id="ARBA00022478"/>
    </source>
</evidence>
<dbReference type="GO" id="GO:0006351">
    <property type="term" value="P:DNA-templated transcription"/>
    <property type="evidence" value="ECO:0007669"/>
    <property type="project" value="InterPro"/>
</dbReference>
<evidence type="ECO:0000256" key="6">
    <source>
        <dbReference type="SAM" id="MobiDB-lite"/>
    </source>
</evidence>
<keyword evidence="5" id="KW-0539">Nucleus</keyword>
<dbReference type="Pfam" id="PF06870">
    <property type="entry name" value="RNA_pol_I_A49"/>
    <property type="match status" value="1"/>
</dbReference>
<dbReference type="InterPro" id="IPR009668">
    <property type="entry name" value="RNA_pol-assoc_fac_A49-like"/>
</dbReference>
<reference evidence="7" key="1">
    <citation type="journal article" date="2021" name="Nat. Commun.">
        <title>Genetic determinants of endophytism in the Arabidopsis root mycobiome.</title>
        <authorList>
            <person name="Mesny F."/>
            <person name="Miyauchi S."/>
            <person name="Thiergart T."/>
            <person name="Pickel B."/>
            <person name="Atanasova L."/>
            <person name="Karlsson M."/>
            <person name="Huettel B."/>
            <person name="Barry K.W."/>
            <person name="Haridas S."/>
            <person name="Chen C."/>
            <person name="Bauer D."/>
            <person name="Andreopoulos W."/>
            <person name="Pangilinan J."/>
            <person name="LaButti K."/>
            <person name="Riley R."/>
            <person name="Lipzen A."/>
            <person name="Clum A."/>
            <person name="Drula E."/>
            <person name="Henrissat B."/>
            <person name="Kohler A."/>
            <person name="Grigoriev I.V."/>
            <person name="Martin F.M."/>
            <person name="Hacquard S."/>
        </authorList>
    </citation>
    <scope>NUCLEOTIDE SEQUENCE</scope>
    <source>
        <strain evidence="7">MPI-CAGE-CH-0235</strain>
    </source>
</reference>
<keyword evidence="4" id="KW-0804">Transcription</keyword>
<evidence type="ECO:0000313" key="7">
    <source>
        <dbReference type="EMBL" id="KAH7326400.1"/>
    </source>
</evidence>
<organism evidence="7 8">
    <name type="scientific">Stachybotrys elegans</name>
    <dbReference type="NCBI Taxonomy" id="80388"/>
    <lineage>
        <taxon>Eukaryota</taxon>
        <taxon>Fungi</taxon>
        <taxon>Dikarya</taxon>
        <taxon>Ascomycota</taxon>
        <taxon>Pezizomycotina</taxon>
        <taxon>Sordariomycetes</taxon>
        <taxon>Hypocreomycetidae</taxon>
        <taxon>Hypocreales</taxon>
        <taxon>Stachybotryaceae</taxon>
        <taxon>Stachybotrys</taxon>
    </lineage>
</organism>
<comment type="similarity">
    <text evidence="2">Belongs to the eukaryotic RPA49/POLR1E RNA polymerase subunit family.</text>
</comment>